<dbReference type="PANTHER" id="PTHR10359">
    <property type="entry name" value="A/G-SPECIFIC ADENINE GLYCOSYLASE/ENDONUCLEASE III"/>
    <property type="match status" value="1"/>
</dbReference>
<dbReference type="InterPro" id="IPR003265">
    <property type="entry name" value="HhH-GPD_domain"/>
</dbReference>
<dbReference type="SMART" id="SM00478">
    <property type="entry name" value="ENDO3c"/>
    <property type="match status" value="1"/>
</dbReference>
<gene>
    <name evidence="6" type="ORF">HW423_00785</name>
</gene>
<dbReference type="RefSeq" id="WP_218930058.1">
    <property type="nucleotide sequence ID" value="NZ_JACAOA010000002.1"/>
</dbReference>
<dbReference type="GO" id="GO:0003824">
    <property type="term" value="F:catalytic activity"/>
    <property type="evidence" value="ECO:0007669"/>
    <property type="project" value="InterPro"/>
</dbReference>
<dbReference type="Pfam" id="PF00730">
    <property type="entry name" value="HhH-GPD"/>
    <property type="match status" value="1"/>
</dbReference>
<proteinExistence type="predicted"/>
<evidence type="ECO:0000256" key="3">
    <source>
        <dbReference type="ARBA" id="ARBA00023004"/>
    </source>
</evidence>
<organism evidence="6 7">
    <name type="scientific">Ruoffia halotolerans</name>
    <dbReference type="NCBI Taxonomy" id="2748684"/>
    <lineage>
        <taxon>Bacteria</taxon>
        <taxon>Bacillati</taxon>
        <taxon>Bacillota</taxon>
        <taxon>Bacilli</taxon>
        <taxon>Lactobacillales</taxon>
        <taxon>Aerococcaceae</taxon>
        <taxon>Ruoffia</taxon>
    </lineage>
</organism>
<dbReference type="CDD" id="cd00056">
    <property type="entry name" value="ENDO3c"/>
    <property type="match status" value="1"/>
</dbReference>
<dbReference type="PIRSF" id="PIRSF001435">
    <property type="entry name" value="Nth"/>
    <property type="match status" value="1"/>
</dbReference>
<dbReference type="AlphaFoldDB" id="A0A839A3D4"/>
<dbReference type="GO" id="GO:0006284">
    <property type="term" value="P:base-excision repair"/>
    <property type="evidence" value="ECO:0007669"/>
    <property type="project" value="InterPro"/>
</dbReference>
<dbReference type="SUPFAM" id="SSF48150">
    <property type="entry name" value="DNA-glycosylase"/>
    <property type="match status" value="1"/>
</dbReference>
<keyword evidence="2" id="KW-0479">Metal-binding</keyword>
<dbReference type="InterPro" id="IPR011257">
    <property type="entry name" value="DNA_glycosylase"/>
</dbReference>
<evidence type="ECO:0000313" key="7">
    <source>
        <dbReference type="Proteomes" id="UP000571018"/>
    </source>
</evidence>
<keyword evidence="1" id="KW-0004">4Fe-4S</keyword>
<comment type="caution">
    <text evidence="6">The sequence shown here is derived from an EMBL/GenBank/DDBJ whole genome shotgun (WGS) entry which is preliminary data.</text>
</comment>
<protein>
    <submittedName>
        <fullName evidence="6">Deoxyribonuclease I</fullName>
    </submittedName>
</protein>
<name>A0A839A3D4_9LACT</name>
<dbReference type="EMBL" id="JACAOA010000002">
    <property type="protein sequence ID" value="MBA5728324.1"/>
    <property type="molecule type" value="Genomic_DNA"/>
</dbReference>
<keyword evidence="7" id="KW-1185">Reference proteome</keyword>
<keyword evidence="3" id="KW-0408">Iron</keyword>
<dbReference type="GO" id="GO:0046872">
    <property type="term" value="F:metal ion binding"/>
    <property type="evidence" value="ECO:0007669"/>
    <property type="project" value="UniProtKB-KW"/>
</dbReference>
<evidence type="ECO:0000313" key="6">
    <source>
        <dbReference type="EMBL" id="MBA5728324.1"/>
    </source>
</evidence>
<dbReference type="InterPro" id="IPR023170">
    <property type="entry name" value="HhH_base_excis_C"/>
</dbReference>
<reference evidence="6 7" key="1">
    <citation type="submission" date="2020-06" db="EMBL/GenBank/DDBJ databases">
        <title>Reclassification of Facklamia ignava, Facklamia soureckii and Facklami tabacinasalis as Falseniella iganva gen. nov., comb. nov., Hutsoniella ignava gen. nov., comb. nov., and Ruoffia tabacinasalis gen. nov., comb. nov and description of Ruoffia haltotolerans sp. nov., isolated from hypersaline Inland Sea of Qatar.</title>
        <authorList>
            <person name="Fotedar R."/>
            <person name="Sankaranarayanan K."/>
            <person name="Lawson P."/>
            <person name="Caldwell M."/>
            <person name="Zeyara A."/>
            <person name="Al Malki A."/>
            <person name="Ali M."/>
        </authorList>
    </citation>
    <scope>NUCLEOTIDE SEQUENCE [LARGE SCALE GENOMIC DNA]</scope>
    <source>
        <strain evidence="6 7">INB8</strain>
    </source>
</reference>
<dbReference type="Gene3D" id="1.10.1670.10">
    <property type="entry name" value="Helix-hairpin-Helix base-excision DNA repair enzymes (C-terminal)"/>
    <property type="match status" value="1"/>
</dbReference>
<evidence type="ECO:0000256" key="2">
    <source>
        <dbReference type="ARBA" id="ARBA00022723"/>
    </source>
</evidence>
<sequence length="218" mass="25203">MQEMTQYELFHRLLEEMGETGWWPAESKVEIVVGAIMIQNTTAANAERAVMNIGQVTQFESQAILDLPREELEVLVRPAGFYKNKSKAVHSVLHWFNEHDNDLRGIVRKYESNLRQELLKLHGVGDETADVLLLYIFDQPVFVADKYAQKLYTKLGIPGMDNYKAMRRLVSLDPQFTIWEAQEFHGLIDEFGKLYLRGKGRFEESFLAGYRLDASKLE</sequence>
<dbReference type="Gene3D" id="1.10.340.30">
    <property type="entry name" value="Hypothetical protein, domain 2"/>
    <property type="match status" value="1"/>
</dbReference>
<dbReference type="PANTHER" id="PTHR10359:SF19">
    <property type="entry name" value="DNA REPAIR GLYCOSYLASE MJ1434-RELATED"/>
    <property type="match status" value="1"/>
</dbReference>
<evidence type="ECO:0000259" key="5">
    <source>
        <dbReference type="SMART" id="SM00478"/>
    </source>
</evidence>
<dbReference type="Proteomes" id="UP000571018">
    <property type="component" value="Unassembled WGS sequence"/>
</dbReference>
<evidence type="ECO:0000256" key="1">
    <source>
        <dbReference type="ARBA" id="ARBA00022485"/>
    </source>
</evidence>
<dbReference type="GO" id="GO:0051539">
    <property type="term" value="F:4 iron, 4 sulfur cluster binding"/>
    <property type="evidence" value="ECO:0007669"/>
    <property type="project" value="UniProtKB-KW"/>
</dbReference>
<feature type="domain" description="HhH-GPD" evidence="5">
    <location>
        <begin position="37"/>
        <end position="194"/>
    </location>
</feature>
<evidence type="ECO:0000256" key="4">
    <source>
        <dbReference type="ARBA" id="ARBA00023014"/>
    </source>
</evidence>
<accession>A0A839A3D4</accession>
<keyword evidence="4" id="KW-0411">Iron-sulfur</keyword>